<sequence length="41" mass="4535">MGVPIFHARGTLVLTCFMSSIKCLCFYCMVELSDACLGYLP</sequence>
<reference evidence="1 2" key="1">
    <citation type="submission" date="2015-01" db="EMBL/GenBank/DDBJ databases">
        <title>Genome Sequencing of Rickettsiales.</title>
        <authorList>
            <person name="Daugherty S.C."/>
            <person name="Su Q."/>
            <person name="Abolude K."/>
            <person name="Beier-Sexton M."/>
            <person name="Carlyon J.A."/>
            <person name="Carter R."/>
            <person name="Day N.P."/>
            <person name="Dumler S.J."/>
            <person name="Dyachenko V."/>
            <person name="Godinez A."/>
            <person name="Kurtti T.J."/>
            <person name="Lichay M."/>
            <person name="Mullins K.E."/>
            <person name="Ott S."/>
            <person name="Pappas-Brown V."/>
            <person name="Paris D.H."/>
            <person name="Patel P."/>
            <person name="Richards A.L."/>
            <person name="Sadzewicz L."/>
            <person name="Sears K."/>
            <person name="Seidman D."/>
            <person name="Sengamalay N."/>
            <person name="Stenos J."/>
            <person name="Tallon L.J."/>
            <person name="Vincent G."/>
            <person name="Fraser C.M."/>
            <person name="Munderloh U."/>
            <person name="Dunning-Hotopp J.C."/>
        </authorList>
    </citation>
    <scope>NUCLEOTIDE SEQUENCE [LARGE SCALE GENOMIC DNA]</scope>
    <source>
        <strain evidence="1 2">ApWI1</strain>
    </source>
</reference>
<protein>
    <submittedName>
        <fullName evidence="1">Uncharacterized protein</fullName>
    </submittedName>
</protein>
<dbReference type="EMBL" id="LAOF01000001">
    <property type="protein sequence ID" value="KJV85606.1"/>
    <property type="molecule type" value="Genomic_DNA"/>
</dbReference>
<proteinExistence type="predicted"/>
<organism evidence="1 2">
    <name type="scientific">Anaplasma phagocytophilum str. ApWI1</name>
    <dbReference type="NCBI Taxonomy" id="1359155"/>
    <lineage>
        <taxon>Bacteria</taxon>
        <taxon>Pseudomonadati</taxon>
        <taxon>Pseudomonadota</taxon>
        <taxon>Alphaproteobacteria</taxon>
        <taxon>Rickettsiales</taxon>
        <taxon>Anaplasmataceae</taxon>
        <taxon>Anaplasma</taxon>
        <taxon>phagocytophilum group</taxon>
    </lineage>
</organism>
<gene>
    <name evidence="1" type="ORF">APHWI1_0648</name>
</gene>
<accession>A0A0F3Q0F0</accession>
<name>A0A0F3Q0F0_ANAPH</name>
<evidence type="ECO:0000313" key="2">
    <source>
        <dbReference type="Proteomes" id="UP000033622"/>
    </source>
</evidence>
<evidence type="ECO:0000313" key="1">
    <source>
        <dbReference type="EMBL" id="KJV85606.1"/>
    </source>
</evidence>
<comment type="caution">
    <text evidence="1">The sequence shown here is derived from an EMBL/GenBank/DDBJ whole genome shotgun (WGS) entry which is preliminary data.</text>
</comment>
<dbReference type="AlphaFoldDB" id="A0A0F3Q0F0"/>
<dbReference type="Proteomes" id="UP000033622">
    <property type="component" value="Unassembled WGS sequence"/>
</dbReference>